<sequence>MELDGGARHLIGCHTKYHAKGYYMFPKENLVFVNSIYAAFKESIYHAILTTFTRRISSYQRSPGTCNHISRSSE</sequence>
<name>K2QXF1_MACPH</name>
<evidence type="ECO:0000313" key="1">
    <source>
        <dbReference type="EMBL" id="EKG14531.1"/>
    </source>
</evidence>
<dbReference type="HOGENOM" id="CLU_2688278_0_0_1"/>
<accession>K2QXF1</accession>
<dbReference type="EMBL" id="AHHD01000346">
    <property type="protein sequence ID" value="EKG14531.1"/>
    <property type="molecule type" value="Genomic_DNA"/>
</dbReference>
<dbReference type="AlphaFoldDB" id="K2QXF1"/>
<dbReference type="InParanoid" id="K2QXF1"/>
<dbReference type="Proteomes" id="UP000007129">
    <property type="component" value="Unassembled WGS sequence"/>
</dbReference>
<proteinExistence type="predicted"/>
<dbReference type="VEuPathDB" id="FungiDB:MPH_08287"/>
<reference evidence="1 2" key="1">
    <citation type="journal article" date="2012" name="BMC Genomics">
        <title>Tools to kill: Genome of one of the most destructive plant pathogenic fungi Macrophomina phaseolina.</title>
        <authorList>
            <person name="Islam M.S."/>
            <person name="Haque M.S."/>
            <person name="Islam M.M."/>
            <person name="Emdad E.M."/>
            <person name="Halim A."/>
            <person name="Hossen Q.M.M."/>
            <person name="Hossain M.Z."/>
            <person name="Ahmed B."/>
            <person name="Rahim S."/>
            <person name="Rahman M.S."/>
            <person name="Alam M.M."/>
            <person name="Hou S."/>
            <person name="Wan X."/>
            <person name="Saito J.A."/>
            <person name="Alam M."/>
        </authorList>
    </citation>
    <scope>NUCLEOTIDE SEQUENCE [LARGE SCALE GENOMIC DNA]</scope>
    <source>
        <strain evidence="1 2">MS6</strain>
    </source>
</reference>
<organism evidence="1 2">
    <name type="scientific">Macrophomina phaseolina (strain MS6)</name>
    <name type="common">Charcoal rot fungus</name>
    <dbReference type="NCBI Taxonomy" id="1126212"/>
    <lineage>
        <taxon>Eukaryota</taxon>
        <taxon>Fungi</taxon>
        <taxon>Dikarya</taxon>
        <taxon>Ascomycota</taxon>
        <taxon>Pezizomycotina</taxon>
        <taxon>Dothideomycetes</taxon>
        <taxon>Dothideomycetes incertae sedis</taxon>
        <taxon>Botryosphaeriales</taxon>
        <taxon>Botryosphaeriaceae</taxon>
        <taxon>Macrophomina</taxon>
    </lineage>
</organism>
<comment type="caution">
    <text evidence="1">The sequence shown here is derived from an EMBL/GenBank/DDBJ whole genome shotgun (WGS) entry which is preliminary data.</text>
</comment>
<protein>
    <submittedName>
        <fullName evidence="1">Crotonase core</fullName>
    </submittedName>
</protein>
<gene>
    <name evidence="1" type="ORF">MPH_08287</name>
</gene>
<evidence type="ECO:0000313" key="2">
    <source>
        <dbReference type="Proteomes" id="UP000007129"/>
    </source>
</evidence>